<evidence type="ECO:0000256" key="2">
    <source>
        <dbReference type="ARBA" id="ARBA00004606"/>
    </source>
</evidence>
<dbReference type="SUPFAM" id="SSF53448">
    <property type="entry name" value="Nucleotide-diphospho-sugar transferases"/>
    <property type="match status" value="1"/>
</dbReference>
<keyword evidence="7" id="KW-1185">Reference proteome</keyword>
<dbReference type="CDD" id="cd02515">
    <property type="entry name" value="Glyco_transf_6"/>
    <property type="match status" value="1"/>
</dbReference>
<evidence type="ECO:0000256" key="1">
    <source>
        <dbReference type="ARBA" id="ARBA00001936"/>
    </source>
</evidence>
<evidence type="ECO:0000256" key="5">
    <source>
        <dbReference type="ARBA" id="ARBA00022679"/>
    </source>
</evidence>
<dbReference type="InterPro" id="IPR005076">
    <property type="entry name" value="Glyco_trans_6"/>
</dbReference>
<dbReference type="InterPro" id="IPR029044">
    <property type="entry name" value="Nucleotide-diphossugar_trans"/>
</dbReference>
<organism evidence="7 8">
    <name type="scientific">Acinonyx jubatus</name>
    <name type="common">Cheetah</name>
    <dbReference type="NCBI Taxonomy" id="32536"/>
    <lineage>
        <taxon>Eukaryota</taxon>
        <taxon>Metazoa</taxon>
        <taxon>Chordata</taxon>
        <taxon>Craniata</taxon>
        <taxon>Vertebrata</taxon>
        <taxon>Euteleostomi</taxon>
        <taxon>Mammalia</taxon>
        <taxon>Eutheria</taxon>
        <taxon>Laurasiatheria</taxon>
        <taxon>Carnivora</taxon>
        <taxon>Feliformia</taxon>
        <taxon>Felidae</taxon>
        <taxon>Felinae</taxon>
        <taxon>Acinonyx</taxon>
    </lineage>
</organism>
<comment type="similarity">
    <text evidence="3">Belongs to the glycosyltransferase 6 family.</text>
</comment>
<protein>
    <submittedName>
        <fullName evidence="8">Histo-blood group ABO system transferase isoform X2</fullName>
    </submittedName>
</protein>
<evidence type="ECO:0000313" key="8">
    <source>
        <dbReference type="RefSeq" id="XP_053060320.1"/>
    </source>
</evidence>
<evidence type="ECO:0000256" key="3">
    <source>
        <dbReference type="ARBA" id="ARBA00010413"/>
    </source>
</evidence>
<keyword evidence="4" id="KW-0328">Glycosyltransferase</keyword>
<dbReference type="Pfam" id="PF03414">
    <property type="entry name" value="Glyco_transf_6"/>
    <property type="match status" value="1"/>
</dbReference>
<comment type="cofactor">
    <cofactor evidence="1">
        <name>Mn(2+)</name>
        <dbReference type="ChEBI" id="CHEBI:29035"/>
    </cofactor>
</comment>
<name>A0ABM3NLK0_ACIJB</name>
<dbReference type="PANTHER" id="PTHR10462">
    <property type="entry name" value="GLYCOSYLTRANSFERASE-RELATED"/>
    <property type="match status" value="1"/>
</dbReference>
<dbReference type="RefSeq" id="XP_053060320.1">
    <property type="nucleotide sequence ID" value="XM_053204345.1"/>
</dbReference>
<dbReference type="GO" id="GO:0016740">
    <property type="term" value="F:transferase activity"/>
    <property type="evidence" value="ECO:0007669"/>
    <property type="project" value="UniProtKB-KW"/>
</dbReference>
<evidence type="ECO:0000256" key="6">
    <source>
        <dbReference type="ARBA" id="ARBA00022968"/>
    </source>
</evidence>
<keyword evidence="5 8" id="KW-0808">Transferase</keyword>
<keyword evidence="6" id="KW-0812">Transmembrane</keyword>
<accession>A0ABM3NLK0</accession>
<comment type="subcellular location">
    <subcellularLocation>
        <location evidence="2">Membrane</location>
        <topology evidence="2">Single-pass type II membrane protein</topology>
    </subcellularLocation>
</comment>
<sequence>MSFVSCTCESLLEGGRKDVLVLTPWLAPTVWEGTFNIDILNEQLRLRNTTIGLTVFAIKKYVAFLELFLQTAEKHVMVGHKVSYHVFTDRAGDVPRAPLGEGRQGVVLEVRSYWRWQDVSTHRMEMIRRFLHEVDYLVCADVDMRFRDHVGVEILSPLFGTLHPGFYGVAREAFTYERRPQSQAHVPRDEGDFYYAGGFCGGSVAEVLRLTSACHQATVVDRAHGIEAVWHDESHLNRYLLDHKPTKVLSPEYLWDEQLLGWPAVVRKLRYVTVPKSHQGIRD</sequence>
<evidence type="ECO:0000313" key="7">
    <source>
        <dbReference type="Proteomes" id="UP001652583"/>
    </source>
</evidence>
<dbReference type="Gene3D" id="3.90.550.10">
    <property type="entry name" value="Spore Coat Polysaccharide Biosynthesis Protein SpsA, Chain A"/>
    <property type="match status" value="1"/>
</dbReference>
<gene>
    <name evidence="8" type="primary">LOC106989205</name>
</gene>
<dbReference type="PANTHER" id="PTHR10462:SF55">
    <property type="entry name" value="HISTO-BLOOD GROUP ABO SYSTEM TRANSFERASE 1"/>
    <property type="match status" value="1"/>
</dbReference>
<dbReference type="Proteomes" id="UP001652583">
    <property type="component" value="Chromosome D4"/>
</dbReference>
<proteinExistence type="inferred from homology"/>
<evidence type="ECO:0000256" key="4">
    <source>
        <dbReference type="ARBA" id="ARBA00022676"/>
    </source>
</evidence>
<keyword evidence="6" id="KW-0735">Signal-anchor</keyword>
<dbReference type="GeneID" id="106989205"/>
<reference evidence="8" key="1">
    <citation type="submission" date="2025-08" db="UniProtKB">
        <authorList>
            <consortium name="RefSeq"/>
        </authorList>
    </citation>
    <scope>IDENTIFICATION</scope>
    <source>
        <tissue evidence="8">Blood</tissue>
    </source>
</reference>